<dbReference type="RefSeq" id="WP_126618059.1">
    <property type="nucleotide sequence ID" value="NZ_CP034562.1"/>
</dbReference>
<evidence type="ECO:0000313" key="3">
    <source>
        <dbReference type="EMBL" id="AZQ64404.1"/>
    </source>
</evidence>
<dbReference type="PANTHER" id="PTHR11311">
    <property type="entry name" value="SPONDIN"/>
    <property type="match status" value="1"/>
</dbReference>
<dbReference type="EMBL" id="CP034562">
    <property type="protein sequence ID" value="AZQ64404.1"/>
    <property type="molecule type" value="Genomic_DNA"/>
</dbReference>
<name>A0A3S9P8C3_9BACT</name>
<dbReference type="PROSITE" id="PS51020">
    <property type="entry name" value="SPONDIN"/>
    <property type="match status" value="1"/>
</dbReference>
<dbReference type="Pfam" id="PF06468">
    <property type="entry name" value="Spond_N"/>
    <property type="match status" value="1"/>
</dbReference>
<feature type="signal peptide" evidence="1">
    <location>
        <begin position="1"/>
        <end position="24"/>
    </location>
</feature>
<dbReference type="OrthoDB" id="8478811at2"/>
<organism evidence="3 4">
    <name type="scientific">Flammeovirga pectinis</name>
    <dbReference type="NCBI Taxonomy" id="2494373"/>
    <lineage>
        <taxon>Bacteria</taxon>
        <taxon>Pseudomonadati</taxon>
        <taxon>Bacteroidota</taxon>
        <taxon>Cytophagia</taxon>
        <taxon>Cytophagales</taxon>
        <taxon>Flammeovirgaceae</taxon>
        <taxon>Flammeovirga</taxon>
    </lineage>
</organism>
<dbReference type="AlphaFoldDB" id="A0A3S9P8C3"/>
<dbReference type="Gene3D" id="2.60.40.2130">
    <property type="entry name" value="F-spondin domain"/>
    <property type="match status" value="1"/>
</dbReference>
<dbReference type="KEGG" id="fll:EI427_19965"/>
<dbReference type="InterPro" id="IPR051418">
    <property type="entry name" value="Spondin/Thrombospondin_T1"/>
</dbReference>
<gene>
    <name evidence="3" type="ORF">EI427_19965</name>
</gene>
<proteinExistence type="predicted"/>
<accession>A0A3S9P8C3</accession>
<dbReference type="Proteomes" id="UP000267268">
    <property type="component" value="Chromosome 1"/>
</dbReference>
<dbReference type="InterPro" id="IPR009465">
    <property type="entry name" value="Spondin_N"/>
</dbReference>
<evidence type="ECO:0000313" key="4">
    <source>
        <dbReference type="Proteomes" id="UP000267268"/>
    </source>
</evidence>
<evidence type="ECO:0000256" key="1">
    <source>
        <dbReference type="SAM" id="SignalP"/>
    </source>
</evidence>
<keyword evidence="3" id="KW-0251">Elongation factor</keyword>
<protein>
    <submittedName>
        <fullName evidence="3">Elongation factor Ts</fullName>
    </submittedName>
</protein>
<dbReference type="GO" id="GO:0007155">
    <property type="term" value="P:cell adhesion"/>
    <property type="evidence" value="ECO:0007669"/>
    <property type="project" value="TreeGrafter"/>
</dbReference>
<sequence>MKTSTLTFLLAAFLINLISCSTNDDEPTVTTPSDSVTYLVTYNGQWTGSSHPIEYPDNSHFSGVIGMSHNKDTSLFENGSFASEGIKVMAETGGKDPLTDEINAIIDNNLANHLISEGGLSTGSSSIQFTITLVKDYPLVSLVSMIAPSPDWYVAIEGVNLLKSNDEWIEKLEVTPIHYDAGTDSGVTFKSPNSPTIPAKVISVITEAPLGNGTEVTPPLTTFTFEKQ</sequence>
<dbReference type="InterPro" id="IPR038678">
    <property type="entry name" value="Spondin_N_sf"/>
</dbReference>
<dbReference type="NCBIfam" id="NF038123">
    <property type="entry name" value="NF038123_dom"/>
    <property type="match status" value="1"/>
</dbReference>
<reference evidence="3 4" key="1">
    <citation type="submission" date="2018-12" db="EMBL/GenBank/DDBJ databases">
        <title>Flammeovirga pectinis sp. nov., isolated from the gut of the Korean scallop, Patinopecten yessoensis.</title>
        <authorList>
            <person name="Bae J.-W."/>
            <person name="Jeong Y.-S."/>
            <person name="Kang W."/>
        </authorList>
    </citation>
    <scope>NUCLEOTIDE SEQUENCE [LARGE SCALE GENOMIC DNA]</scope>
    <source>
        <strain evidence="3 4">L12M1</strain>
    </source>
</reference>
<keyword evidence="1" id="KW-0732">Signal</keyword>
<feature type="chain" id="PRO_5019008433" evidence="1">
    <location>
        <begin position="25"/>
        <end position="228"/>
    </location>
</feature>
<evidence type="ECO:0000259" key="2">
    <source>
        <dbReference type="PROSITE" id="PS51020"/>
    </source>
</evidence>
<dbReference type="PANTHER" id="PTHR11311:SF15">
    <property type="entry name" value="SPONDIN-2"/>
    <property type="match status" value="1"/>
</dbReference>
<keyword evidence="4" id="KW-1185">Reference proteome</keyword>
<dbReference type="GO" id="GO:0031012">
    <property type="term" value="C:extracellular matrix"/>
    <property type="evidence" value="ECO:0007669"/>
    <property type="project" value="TreeGrafter"/>
</dbReference>
<feature type="domain" description="Spondin" evidence="2">
    <location>
        <begin position="26"/>
        <end position="218"/>
    </location>
</feature>
<keyword evidence="3" id="KW-0648">Protein biosynthesis</keyword>
<dbReference type="GO" id="GO:0003746">
    <property type="term" value="F:translation elongation factor activity"/>
    <property type="evidence" value="ECO:0007669"/>
    <property type="project" value="UniProtKB-KW"/>
</dbReference>